<evidence type="ECO:0008006" key="3">
    <source>
        <dbReference type="Google" id="ProtNLM"/>
    </source>
</evidence>
<comment type="caution">
    <text evidence="2">The sequence shown here is derived from an EMBL/GenBank/DDBJ whole genome shotgun (WGS) entry which is preliminary data.</text>
</comment>
<dbReference type="EMBL" id="LAZR01018006">
    <property type="protein sequence ID" value="KKL98074.1"/>
    <property type="molecule type" value="Genomic_DNA"/>
</dbReference>
<feature type="compositionally biased region" description="Basic and acidic residues" evidence="1">
    <location>
        <begin position="232"/>
        <end position="246"/>
    </location>
</feature>
<proteinExistence type="predicted"/>
<evidence type="ECO:0000256" key="1">
    <source>
        <dbReference type="SAM" id="MobiDB-lite"/>
    </source>
</evidence>
<feature type="region of interest" description="Disordered" evidence="1">
    <location>
        <begin position="232"/>
        <end position="275"/>
    </location>
</feature>
<organism evidence="2">
    <name type="scientific">marine sediment metagenome</name>
    <dbReference type="NCBI Taxonomy" id="412755"/>
    <lineage>
        <taxon>unclassified sequences</taxon>
        <taxon>metagenomes</taxon>
        <taxon>ecological metagenomes</taxon>
    </lineage>
</organism>
<gene>
    <name evidence="2" type="ORF">LCGC14_1828010</name>
</gene>
<dbReference type="AlphaFoldDB" id="A0A0F9GGW1"/>
<protein>
    <recommendedName>
        <fullName evidence="3">RecT family protein</fullName>
    </recommendedName>
</protein>
<evidence type="ECO:0000313" key="2">
    <source>
        <dbReference type="EMBL" id="KKL98074.1"/>
    </source>
</evidence>
<accession>A0A0F9GGW1</accession>
<reference evidence="2" key="1">
    <citation type="journal article" date="2015" name="Nature">
        <title>Complex archaea that bridge the gap between prokaryotes and eukaryotes.</title>
        <authorList>
            <person name="Spang A."/>
            <person name="Saw J.H."/>
            <person name="Jorgensen S.L."/>
            <person name="Zaremba-Niedzwiedzka K."/>
            <person name="Martijn J."/>
            <person name="Lind A.E."/>
            <person name="van Eijk R."/>
            <person name="Schleper C."/>
            <person name="Guy L."/>
            <person name="Ettema T.J."/>
        </authorList>
    </citation>
    <scope>NUCLEOTIDE SEQUENCE</scope>
</reference>
<sequence length="275" mass="30522">MTSKELTMTEGAMPASFEELSGMAKAFVASGMFKDTTAISQGIVKIQAGKELGIPPVYAMQNINMIKGKLCTSANTMALLIKRSGHYNYRITEHTDLVCKIMFKELEGGKWVDVGESQFTMEDAKRAKLIYPDNAWIKYPRAMLFSRAISQGARLYTPDAIGGVYTSEEIKSIDGPVNDEPVTVTEESLAREHWCEEHNTEFFKSDNMRSYGHPIEGVVNEKGKQVWCHEHENKPKVEPDVAQAEKDTEELFPPDPKHAAEAAVKPAPAPTEPAP</sequence>
<feature type="non-terminal residue" evidence="2">
    <location>
        <position position="275"/>
    </location>
</feature>
<name>A0A0F9GGW1_9ZZZZ</name>